<keyword evidence="7" id="KW-0206">Cytoskeleton</keyword>
<evidence type="ECO:0000256" key="8">
    <source>
        <dbReference type="ARBA" id="ARBA00023273"/>
    </source>
</evidence>
<accession>A0A8B9BHI9</accession>
<evidence type="ECO:0000313" key="12">
    <source>
        <dbReference type="Proteomes" id="UP000694426"/>
    </source>
</evidence>
<keyword evidence="12" id="KW-1185">Reference proteome</keyword>
<dbReference type="PANTHER" id="PTHR14517:SF10">
    <property type="entry name" value="RIB43A-LIKE WITH COILED-COILS PROTEIN 2"/>
    <property type="match status" value="1"/>
</dbReference>
<evidence type="ECO:0000256" key="3">
    <source>
        <dbReference type="ARBA" id="ARBA00022490"/>
    </source>
</evidence>
<dbReference type="PANTHER" id="PTHR14517">
    <property type="entry name" value="RIB43A-RELATED"/>
    <property type="match status" value="1"/>
</dbReference>
<reference evidence="11" key="1">
    <citation type="submission" date="2025-08" db="UniProtKB">
        <authorList>
            <consortium name="Ensembl"/>
        </authorList>
    </citation>
    <scope>IDENTIFICATION</scope>
</reference>
<name>A0A8B9BHI9_9AVES</name>
<organism evidence="11 12">
    <name type="scientific">Anser brachyrhynchus</name>
    <name type="common">Pink-footed goose</name>
    <dbReference type="NCBI Taxonomy" id="132585"/>
    <lineage>
        <taxon>Eukaryota</taxon>
        <taxon>Metazoa</taxon>
        <taxon>Chordata</taxon>
        <taxon>Craniata</taxon>
        <taxon>Vertebrata</taxon>
        <taxon>Euteleostomi</taxon>
        <taxon>Archelosauria</taxon>
        <taxon>Archosauria</taxon>
        <taxon>Dinosauria</taxon>
        <taxon>Saurischia</taxon>
        <taxon>Theropoda</taxon>
        <taxon>Coelurosauria</taxon>
        <taxon>Aves</taxon>
        <taxon>Neognathae</taxon>
        <taxon>Galloanserae</taxon>
        <taxon>Anseriformes</taxon>
        <taxon>Anatidae</taxon>
        <taxon>Anserinae</taxon>
        <taxon>Anser</taxon>
    </lineage>
</organism>
<feature type="region of interest" description="Disordered" evidence="10">
    <location>
        <begin position="110"/>
        <end position="135"/>
    </location>
</feature>
<dbReference type="Proteomes" id="UP000694426">
    <property type="component" value="Unplaced"/>
</dbReference>
<evidence type="ECO:0000256" key="5">
    <source>
        <dbReference type="ARBA" id="ARBA00023054"/>
    </source>
</evidence>
<dbReference type="Pfam" id="PF05914">
    <property type="entry name" value="RIB43A"/>
    <property type="match status" value="1"/>
</dbReference>
<dbReference type="GeneTree" id="ENSGT00390000010825"/>
<dbReference type="Ensembl" id="ENSABRT00000006344.1">
    <property type="protein sequence ID" value="ENSABRP00000004451.1"/>
    <property type="gene ID" value="ENSABRG00000004116.1"/>
</dbReference>
<keyword evidence="8" id="KW-0966">Cell projection</keyword>
<dbReference type="GO" id="GO:0030317">
    <property type="term" value="P:flagellated sperm motility"/>
    <property type="evidence" value="ECO:0007669"/>
    <property type="project" value="Ensembl"/>
</dbReference>
<evidence type="ECO:0000256" key="9">
    <source>
        <dbReference type="ARBA" id="ARBA00046435"/>
    </source>
</evidence>
<keyword evidence="3" id="KW-0963">Cytoplasm</keyword>
<sequence length="383" mass="45293">MSGLGLGREAQEAAAVAAALERRRQRELQRQSRVFNAWLRTIGVDKDALDAQVKDRKIQEAAKKARNEELANEFKQNDKIMCMLEERQKYVIRNINKAVSDFQKNFQKPETRREFDLSDPQALKKDRPARLSDNDPRCTVSGLQKFMGEDLNYSLRMKFQKEQLREWSLQQQRDWKNALADKKFLDDLHDKNRIELDRKTMEQQRTEEETHRAVCAATKEFNRSQAAELAERKKLEKHQKMKDDMDEISSLLQGDLLSENPEQATSSFGRHRVITDRWKGMNQDQLMAIRSSQQQQVLEKLRLKEEERRRDAEWDRQSIQAARAQLILERHQQRQSWERCRALDSINAELSQEQKSKNIYLKEEEYSNVPTSQYFAQFNTTSR</sequence>
<keyword evidence="5" id="KW-0175">Coiled coil</keyword>
<evidence type="ECO:0000256" key="1">
    <source>
        <dbReference type="ARBA" id="ARBA00004611"/>
    </source>
</evidence>
<protein>
    <submittedName>
        <fullName evidence="11">RIB43A domain with coiled-coils 2</fullName>
    </submittedName>
</protein>
<evidence type="ECO:0000256" key="2">
    <source>
        <dbReference type="ARBA" id="ARBA00006875"/>
    </source>
</evidence>
<evidence type="ECO:0000313" key="11">
    <source>
        <dbReference type="Ensembl" id="ENSABRP00000004451.1"/>
    </source>
</evidence>
<evidence type="ECO:0000256" key="6">
    <source>
        <dbReference type="ARBA" id="ARBA00023069"/>
    </source>
</evidence>
<proteinExistence type="inferred from homology"/>
<comment type="subunit">
    <text evidence="9">Microtubule inner protein component of sperm flagellar doublet microtubules.</text>
</comment>
<gene>
    <name evidence="11" type="primary">RIBC2</name>
</gene>
<keyword evidence="6" id="KW-0969">Cilium</keyword>
<comment type="subcellular location">
    <subcellularLocation>
        <location evidence="1">Cytoplasm</location>
        <location evidence="1">Cytoskeleton</location>
        <location evidence="1">Flagellum axoneme</location>
    </subcellularLocation>
</comment>
<dbReference type="AlphaFoldDB" id="A0A8B9BHI9"/>
<evidence type="ECO:0000256" key="7">
    <source>
        <dbReference type="ARBA" id="ARBA00023212"/>
    </source>
</evidence>
<evidence type="ECO:0000256" key="4">
    <source>
        <dbReference type="ARBA" id="ARBA00022846"/>
    </source>
</evidence>
<comment type="similarity">
    <text evidence="2">Belongs to the RIB43A family.</text>
</comment>
<dbReference type="InterPro" id="IPR008805">
    <property type="entry name" value="RIB43A"/>
</dbReference>
<reference evidence="11" key="2">
    <citation type="submission" date="2025-09" db="UniProtKB">
        <authorList>
            <consortium name="Ensembl"/>
        </authorList>
    </citation>
    <scope>IDENTIFICATION</scope>
</reference>
<dbReference type="GO" id="GO:0036126">
    <property type="term" value="C:sperm flagellum"/>
    <property type="evidence" value="ECO:0007669"/>
    <property type="project" value="Ensembl"/>
</dbReference>
<dbReference type="GO" id="GO:0160111">
    <property type="term" value="C:axonemal A tubule inner sheath"/>
    <property type="evidence" value="ECO:0007669"/>
    <property type="project" value="Ensembl"/>
</dbReference>
<evidence type="ECO:0000256" key="10">
    <source>
        <dbReference type="SAM" id="MobiDB-lite"/>
    </source>
</evidence>
<keyword evidence="4" id="KW-0282">Flagellum</keyword>